<keyword evidence="4" id="KW-0121">Carboxypeptidase</keyword>
<reference evidence="5" key="1">
    <citation type="journal article" date="2019" name="Int. J. Syst. Evol. Microbiol.">
        <title>The Global Catalogue of Microorganisms (GCM) 10K type strain sequencing project: providing services to taxonomists for standard genome sequencing and annotation.</title>
        <authorList>
            <consortium name="The Broad Institute Genomics Platform"/>
            <consortium name="The Broad Institute Genome Sequencing Center for Infectious Disease"/>
            <person name="Wu L."/>
            <person name="Ma J."/>
        </authorList>
    </citation>
    <scope>NUCLEOTIDE SEQUENCE [LARGE SCALE GENOMIC DNA]</scope>
    <source>
        <strain evidence="5">CGMCC 1.3240</strain>
    </source>
</reference>
<feature type="chain" id="PRO_5045614218" evidence="2">
    <location>
        <begin position="22"/>
        <end position="274"/>
    </location>
</feature>
<keyword evidence="2" id="KW-0732">Signal</keyword>
<feature type="domain" description="D-alanyl-D-alanine carboxypeptidase-like core" evidence="3">
    <location>
        <begin position="118"/>
        <end position="246"/>
    </location>
</feature>
<dbReference type="CDD" id="cd14852">
    <property type="entry name" value="LD-carboxypeptidase"/>
    <property type="match status" value="1"/>
</dbReference>
<dbReference type="InterPro" id="IPR052179">
    <property type="entry name" value="DD-CPase-like"/>
</dbReference>
<feature type="signal peptide" evidence="2">
    <location>
        <begin position="1"/>
        <end position="21"/>
    </location>
</feature>
<evidence type="ECO:0000259" key="3">
    <source>
        <dbReference type="Pfam" id="PF02557"/>
    </source>
</evidence>
<dbReference type="EMBL" id="JBHSOW010000007">
    <property type="protein sequence ID" value="MFC5647764.1"/>
    <property type="molecule type" value="Genomic_DNA"/>
</dbReference>
<dbReference type="PROSITE" id="PS51257">
    <property type="entry name" value="PROKAR_LIPOPROTEIN"/>
    <property type="match status" value="1"/>
</dbReference>
<comment type="caution">
    <text evidence="4">The sequence shown here is derived from an EMBL/GenBank/DDBJ whole genome shotgun (WGS) entry which is preliminary data.</text>
</comment>
<dbReference type="Proteomes" id="UP001596047">
    <property type="component" value="Unassembled WGS sequence"/>
</dbReference>
<dbReference type="SUPFAM" id="SSF55166">
    <property type="entry name" value="Hedgehog/DD-peptidase"/>
    <property type="match status" value="1"/>
</dbReference>
<proteinExistence type="predicted"/>
<keyword evidence="5" id="KW-1185">Reference proteome</keyword>
<dbReference type="InterPro" id="IPR058193">
    <property type="entry name" value="VanY/YodJ_core_dom"/>
</dbReference>
<dbReference type="PANTHER" id="PTHR34385:SF1">
    <property type="entry name" value="PEPTIDOGLYCAN L-ALANYL-D-GLUTAMATE ENDOPEPTIDASE CWLK"/>
    <property type="match status" value="1"/>
</dbReference>
<protein>
    <submittedName>
        <fullName evidence="4">D-alanyl-D-alanine carboxypeptidase family protein</fullName>
    </submittedName>
</protein>
<evidence type="ECO:0000256" key="1">
    <source>
        <dbReference type="SAM" id="MobiDB-lite"/>
    </source>
</evidence>
<dbReference type="Gene3D" id="3.30.1380.10">
    <property type="match status" value="1"/>
</dbReference>
<dbReference type="Pfam" id="PF02557">
    <property type="entry name" value="VanY"/>
    <property type="match status" value="1"/>
</dbReference>
<dbReference type="RefSeq" id="WP_379186222.1">
    <property type="nucleotide sequence ID" value="NZ_JBHSOW010000007.1"/>
</dbReference>
<evidence type="ECO:0000256" key="2">
    <source>
        <dbReference type="SAM" id="SignalP"/>
    </source>
</evidence>
<organism evidence="4 5">
    <name type="scientific">Paenibacillus solisilvae</name>
    <dbReference type="NCBI Taxonomy" id="2486751"/>
    <lineage>
        <taxon>Bacteria</taxon>
        <taxon>Bacillati</taxon>
        <taxon>Bacillota</taxon>
        <taxon>Bacilli</taxon>
        <taxon>Bacillales</taxon>
        <taxon>Paenibacillaceae</taxon>
        <taxon>Paenibacillus</taxon>
    </lineage>
</organism>
<gene>
    <name evidence="4" type="ORF">ACFPYJ_01270</name>
</gene>
<keyword evidence="4" id="KW-0378">Hydrolase</keyword>
<feature type="region of interest" description="Disordered" evidence="1">
    <location>
        <begin position="38"/>
        <end position="72"/>
    </location>
</feature>
<dbReference type="PANTHER" id="PTHR34385">
    <property type="entry name" value="D-ALANYL-D-ALANINE CARBOXYPEPTIDASE"/>
    <property type="match status" value="1"/>
</dbReference>
<evidence type="ECO:0000313" key="4">
    <source>
        <dbReference type="EMBL" id="MFC5647764.1"/>
    </source>
</evidence>
<accession>A0ABW0VSX7</accession>
<dbReference type="GO" id="GO:0004180">
    <property type="term" value="F:carboxypeptidase activity"/>
    <property type="evidence" value="ECO:0007669"/>
    <property type="project" value="UniProtKB-KW"/>
</dbReference>
<dbReference type="InterPro" id="IPR003709">
    <property type="entry name" value="VanY-like_core_dom"/>
</dbReference>
<dbReference type="InterPro" id="IPR009045">
    <property type="entry name" value="Zn_M74/Hedgehog-like"/>
</dbReference>
<evidence type="ECO:0000313" key="5">
    <source>
        <dbReference type="Proteomes" id="UP001596047"/>
    </source>
</evidence>
<name>A0ABW0VSX7_9BACL</name>
<keyword evidence="4" id="KW-0645">Protease</keyword>
<sequence>MKTSLSAAIMITVMISLSACSLPKNELAVKADPAPVIGTSPAKADPPKAIPPKVSPPPKVNKPPQPAAGGTDDIQAVADPESDTVLINKQHMLPEGYLPAELVYPNVKFTFNEKIEKRMLRKEAADALEDLFSAASKDGLPLAGVSAYRSHERQKTLFEAYVRKDGEKKARTYSAYPGTSEHETGLAIDVTGADGKCSATDCFAGTPEAKWLAKHAHEYGFIIRYPEGKDSITGYKYEPWHLRYVGLKPAADIYDQDITLEEYVSAIEVSGKVH</sequence>
<feature type="compositionally biased region" description="Pro residues" evidence="1">
    <location>
        <begin position="48"/>
        <end position="66"/>
    </location>
</feature>